<gene>
    <name evidence="2" type="ORF">E2C01_091042</name>
</gene>
<keyword evidence="3" id="KW-1185">Reference proteome</keyword>
<sequence length="67" mass="7500">MHPRHLPLPTSSSRLQQIQGKHERNESRLCHPSALCRLQTRALREAYPGLPSVAMCVSVQSRPTGNI</sequence>
<dbReference type="EMBL" id="VSRR010103643">
    <property type="protein sequence ID" value="MPC95815.1"/>
    <property type="molecule type" value="Genomic_DNA"/>
</dbReference>
<protein>
    <submittedName>
        <fullName evidence="2">Uncharacterized protein</fullName>
    </submittedName>
</protein>
<accession>A0A5B7JMH6</accession>
<evidence type="ECO:0000313" key="3">
    <source>
        <dbReference type="Proteomes" id="UP000324222"/>
    </source>
</evidence>
<proteinExistence type="predicted"/>
<dbReference type="AlphaFoldDB" id="A0A5B7JMH6"/>
<reference evidence="2 3" key="1">
    <citation type="submission" date="2019-05" db="EMBL/GenBank/DDBJ databases">
        <title>Another draft genome of Portunus trituberculatus and its Hox gene families provides insights of decapod evolution.</title>
        <authorList>
            <person name="Jeong J.-H."/>
            <person name="Song I."/>
            <person name="Kim S."/>
            <person name="Choi T."/>
            <person name="Kim D."/>
            <person name="Ryu S."/>
            <person name="Kim W."/>
        </authorList>
    </citation>
    <scope>NUCLEOTIDE SEQUENCE [LARGE SCALE GENOMIC DNA]</scope>
    <source>
        <tissue evidence="2">Muscle</tissue>
    </source>
</reference>
<organism evidence="2 3">
    <name type="scientific">Portunus trituberculatus</name>
    <name type="common">Swimming crab</name>
    <name type="synonym">Neptunus trituberculatus</name>
    <dbReference type="NCBI Taxonomy" id="210409"/>
    <lineage>
        <taxon>Eukaryota</taxon>
        <taxon>Metazoa</taxon>
        <taxon>Ecdysozoa</taxon>
        <taxon>Arthropoda</taxon>
        <taxon>Crustacea</taxon>
        <taxon>Multicrustacea</taxon>
        <taxon>Malacostraca</taxon>
        <taxon>Eumalacostraca</taxon>
        <taxon>Eucarida</taxon>
        <taxon>Decapoda</taxon>
        <taxon>Pleocyemata</taxon>
        <taxon>Brachyura</taxon>
        <taxon>Eubrachyura</taxon>
        <taxon>Portunoidea</taxon>
        <taxon>Portunidae</taxon>
        <taxon>Portuninae</taxon>
        <taxon>Portunus</taxon>
    </lineage>
</organism>
<feature type="compositionally biased region" description="Polar residues" evidence="1">
    <location>
        <begin position="9"/>
        <end position="19"/>
    </location>
</feature>
<feature type="region of interest" description="Disordered" evidence="1">
    <location>
        <begin position="1"/>
        <end position="26"/>
    </location>
</feature>
<evidence type="ECO:0000256" key="1">
    <source>
        <dbReference type="SAM" id="MobiDB-lite"/>
    </source>
</evidence>
<name>A0A5B7JMH6_PORTR</name>
<comment type="caution">
    <text evidence="2">The sequence shown here is derived from an EMBL/GenBank/DDBJ whole genome shotgun (WGS) entry which is preliminary data.</text>
</comment>
<evidence type="ECO:0000313" key="2">
    <source>
        <dbReference type="EMBL" id="MPC95815.1"/>
    </source>
</evidence>
<dbReference type="Proteomes" id="UP000324222">
    <property type="component" value="Unassembled WGS sequence"/>
</dbReference>